<evidence type="ECO:0000313" key="1">
    <source>
        <dbReference type="EMBL" id="KAH7991816.1"/>
    </source>
</evidence>
<dbReference type="Proteomes" id="UP000827872">
    <property type="component" value="Linkage Group LG03"/>
</dbReference>
<sequence length="266" mass="27728">MPPPASSAVRAGSGHRCFPSRPALRPPAPGAAVSAARRRQLLHLGIPGAASAVGRSEACSRLPRGCSSCCAALRAAGGPAGEPARPGCRHFHCLQLLLRPSVQLSQEGEQEPEAVEASGASPGWAFSGSRREKRSACSGAGAVDNMAVGRDSGEPEAVMEGAAAFGCGGAREPMEAAARFQVPPPPGQRAWTWRLHACGICRLPARESVRKEAGRPGAMEQSAGEGSGWLLLTMGHQPPGFARELRFLLLVHAFWKVTAYLLGGFL</sequence>
<accession>A0ACB8EGK8</accession>
<reference evidence="1" key="1">
    <citation type="submission" date="2021-08" db="EMBL/GenBank/DDBJ databases">
        <title>The first chromosome-level gecko genome reveals the dynamic sex chromosomes of Neotropical dwarf geckos (Sphaerodactylidae: Sphaerodactylus).</title>
        <authorList>
            <person name="Pinto B.J."/>
            <person name="Keating S.E."/>
            <person name="Gamble T."/>
        </authorList>
    </citation>
    <scope>NUCLEOTIDE SEQUENCE</scope>
    <source>
        <strain evidence="1">TG3544</strain>
    </source>
</reference>
<name>A0ACB8EGK8_9SAUR</name>
<proteinExistence type="predicted"/>
<comment type="caution">
    <text evidence="1">The sequence shown here is derived from an EMBL/GenBank/DDBJ whole genome shotgun (WGS) entry which is preliminary data.</text>
</comment>
<organism evidence="1 2">
    <name type="scientific">Sphaerodactylus townsendi</name>
    <dbReference type="NCBI Taxonomy" id="933632"/>
    <lineage>
        <taxon>Eukaryota</taxon>
        <taxon>Metazoa</taxon>
        <taxon>Chordata</taxon>
        <taxon>Craniata</taxon>
        <taxon>Vertebrata</taxon>
        <taxon>Euteleostomi</taxon>
        <taxon>Lepidosauria</taxon>
        <taxon>Squamata</taxon>
        <taxon>Bifurcata</taxon>
        <taxon>Gekkota</taxon>
        <taxon>Sphaerodactylidae</taxon>
        <taxon>Sphaerodactylus</taxon>
    </lineage>
</organism>
<gene>
    <name evidence="1" type="ORF">K3G42_012729</name>
</gene>
<keyword evidence="2" id="KW-1185">Reference proteome</keyword>
<evidence type="ECO:0000313" key="2">
    <source>
        <dbReference type="Proteomes" id="UP000827872"/>
    </source>
</evidence>
<protein>
    <submittedName>
        <fullName evidence="1">Uncharacterized protein</fullName>
    </submittedName>
</protein>
<dbReference type="EMBL" id="CM037616">
    <property type="protein sequence ID" value="KAH7991816.1"/>
    <property type="molecule type" value="Genomic_DNA"/>
</dbReference>